<keyword evidence="1" id="KW-1133">Transmembrane helix</keyword>
<feature type="transmembrane region" description="Helical" evidence="1">
    <location>
        <begin position="156"/>
        <end position="180"/>
    </location>
</feature>
<evidence type="ECO:0000259" key="2">
    <source>
        <dbReference type="Pfam" id="PF18920"/>
    </source>
</evidence>
<name>A0A4Q2JDN3_9MICO</name>
<keyword evidence="1" id="KW-0472">Membrane</keyword>
<protein>
    <recommendedName>
        <fullName evidence="2">DUF5671 domain-containing protein</fullName>
    </recommendedName>
</protein>
<dbReference type="RefSeq" id="WP_242492399.1">
    <property type="nucleotide sequence ID" value="NZ_SDPL01000411.1"/>
</dbReference>
<feature type="transmembrane region" description="Helical" evidence="1">
    <location>
        <begin position="275"/>
        <end position="296"/>
    </location>
</feature>
<organism evidence="3 4">
    <name type="scientific">Agromyces binzhouensis</name>
    <dbReference type="NCBI Taxonomy" id="1817495"/>
    <lineage>
        <taxon>Bacteria</taxon>
        <taxon>Bacillati</taxon>
        <taxon>Actinomycetota</taxon>
        <taxon>Actinomycetes</taxon>
        <taxon>Micrococcales</taxon>
        <taxon>Microbacteriaceae</taxon>
        <taxon>Agromyces</taxon>
    </lineage>
</organism>
<feature type="transmembrane region" description="Helical" evidence="1">
    <location>
        <begin position="200"/>
        <end position="222"/>
    </location>
</feature>
<feature type="transmembrane region" description="Helical" evidence="1">
    <location>
        <begin position="234"/>
        <end position="263"/>
    </location>
</feature>
<comment type="caution">
    <text evidence="3">The sequence shown here is derived from an EMBL/GenBank/DDBJ whole genome shotgun (WGS) entry which is preliminary data.</text>
</comment>
<dbReference type="Proteomes" id="UP000292881">
    <property type="component" value="Unassembled WGS sequence"/>
</dbReference>
<feature type="transmembrane region" description="Helical" evidence="1">
    <location>
        <begin position="89"/>
        <end position="114"/>
    </location>
</feature>
<dbReference type="Pfam" id="PF18920">
    <property type="entry name" value="DUF5671"/>
    <property type="match status" value="1"/>
</dbReference>
<evidence type="ECO:0000313" key="4">
    <source>
        <dbReference type="Proteomes" id="UP000292881"/>
    </source>
</evidence>
<feature type="non-terminal residue" evidence="3">
    <location>
        <position position="310"/>
    </location>
</feature>
<dbReference type="InterPro" id="IPR043728">
    <property type="entry name" value="DUF5671"/>
</dbReference>
<evidence type="ECO:0000313" key="3">
    <source>
        <dbReference type="EMBL" id="RXZ44090.1"/>
    </source>
</evidence>
<accession>A0A4Q2JDN3</accession>
<keyword evidence="4" id="KW-1185">Reference proteome</keyword>
<feature type="domain" description="DUF5671" evidence="2">
    <location>
        <begin position="15"/>
        <end position="120"/>
    </location>
</feature>
<feature type="transmembrane region" description="Helical" evidence="1">
    <location>
        <begin position="126"/>
        <end position="144"/>
    </location>
</feature>
<keyword evidence="1" id="KW-0812">Transmembrane</keyword>
<feature type="transmembrane region" description="Helical" evidence="1">
    <location>
        <begin position="16"/>
        <end position="37"/>
    </location>
</feature>
<feature type="transmembrane region" description="Helical" evidence="1">
    <location>
        <begin position="57"/>
        <end position="77"/>
    </location>
</feature>
<dbReference type="AlphaFoldDB" id="A0A4Q2JDN3"/>
<evidence type="ECO:0000256" key="1">
    <source>
        <dbReference type="SAM" id="Phobius"/>
    </source>
</evidence>
<reference evidence="3 4" key="1">
    <citation type="submission" date="2019-01" db="EMBL/GenBank/DDBJ databases">
        <authorList>
            <person name="Li J."/>
        </authorList>
    </citation>
    <scope>NUCLEOTIDE SEQUENCE [LARGE SCALE GENOMIC DNA]</scope>
    <source>
        <strain evidence="3 4">CGMCC 4.7180</strain>
    </source>
</reference>
<proteinExistence type="predicted"/>
<sequence length="310" mass="32219">MSTASGGSAQGAVRRLIVFILLFVLVTIAAVGVSGLLDRAFDVDRTLAGSGTDELALQLAFALIAGPLAALLWWGAWRRLDEPDERGSIAWPLYLAAMTTVSLVVATTSIAGGIANLVDGRWEPGGLAIGLVWALVWLWHRWMLRHPAKGPTRMATVPLVIGAAYGLVVGATWAASALAAVFDAAIRGASETVLVGRDSWALAAVDALVWAVIGFAVWWWHWVRDGVRRIPTGFAAVSLVVVGVLGGGAAMLGGVGTIVYVGLRLAFDPGETASAVLIPLGTAIAAAGVGALVWLLHARIAAAHSDGTRR</sequence>
<dbReference type="EMBL" id="SDPL01000411">
    <property type="protein sequence ID" value="RXZ44090.1"/>
    <property type="molecule type" value="Genomic_DNA"/>
</dbReference>
<gene>
    <name evidence="3" type="ORF">ESO86_14985</name>
</gene>